<dbReference type="NCBIfam" id="TIGR04056">
    <property type="entry name" value="OMP_RagA_SusC"/>
    <property type="match status" value="1"/>
</dbReference>
<evidence type="ECO:0000259" key="4">
    <source>
        <dbReference type="Pfam" id="PF07715"/>
    </source>
</evidence>
<gene>
    <name evidence="5" type="ORF">DSL64_19835</name>
</gene>
<evidence type="ECO:0000313" key="6">
    <source>
        <dbReference type="Proteomes" id="UP000256373"/>
    </source>
</evidence>
<feature type="signal peptide" evidence="3">
    <location>
        <begin position="1"/>
        <end position="33"/>
    </location>
</feature>
<keyword evidence="2" id="KW-1134">Transmembrane beta strand</keyword>
<feature type="chain" id="PRO_5017812674" evidence="3">
    <location>
        <begin position="34"/>
        <end position="1052"/>
    </location>
</feature>
<dbReference type="GO" id="GO:0015344">
    <property type="term" value="F:siderophore uptake transmembrane transporter activity"/>
    <property type="evidence" value="ECO:0007669"/>
    <property type="project" value="TreeGrafter"/>
</dbReference>
<accession>A0A3D8Y7G8</accession>
<comment type="subcellular location">
    <subcellularLocation>
        <location evidence="2">Cell outer membrane</location>
        <topology evidence="2">Multi-pass membrane protein</topology>
    </subcellularLocation>
</comment>
<dbReference type="SUPFAM" id="SSF49464">
    <property type="entry name" value="Carboxypeptidase regulatory domain-like"/>
    <property type="match status" value="1"/>
</dbReference>
<dbReference type="PROSITE" id="PS52016">
    <property type="entry name" value="TONB_DEPENDENT_REC_3"/>
    <property type="match status" value="1"/>
</dbReference>
<dbReference type="OrthoDB" id="9768177at2"/>
<dbReference type="InterPro" id="IPR012910">
    <property type="entry name" value="Plug_dom"/>
</dbReference>
<dbReference type="InterPro" id="IPR037066">
    <property type="entry name" value="Plug_dom_sf"/>
</dbReference>
<evidence type="ECO:0000256" key="3">
    <source>
        <dbReference type="SAM" id="SignalP"/>
    </source>
</evidence>
<keyword evidence="6" id="KW-1185">Reference proteome</keyword>
<keyword evidence="2" id="KW-0813">Transport</keyword>
<proteinExistence type="inferred from homology"/>
<dbReference type="Proteomes" id="UP000256373">
    <property type="component" value="Unassembled WGS sequence"/>
</dbReference>
<comment type="similarity">
    <text evidence="2">Belongs to the TonB-dependent receptor family.</text>
</comment>
<evidence type="ECO:0000313" key="5">
    <source>
        <dbReference type="EMBL" id="REA58916.1"/>
    </source>
</evidence>
<evidence type="ECO:0000256" key="2">
    <source>
        <dbReference type="PROSITE-ProRule" id="PRU01360"/>
    </source>
</evidence>
<dbReference type="PANTHER" id="PTHR30069">
    <property type="entry name" value="TONB-DEPENDENT OUTER MEMBRANE RECEPTOR"/>
    <property type="match status" value="1"/>
</dbReference>
<keyword evidence="2" id="KW-0812">Transmembrane</keyword>
<dbReference type="GO" id="GO:0009279">
    <property type="term" value="C:cell outer membrane"/>
    <property type="evidence" value="ECO:0007669"/>
    <property type="project" value="UniProtKB-SubCell"/>
</dbReference>
<dbReference type="NCBIfam" id="TIGR04057">
    <property type="entry name" value="SusC_RagA_signa"/>
    <property type="match status" value="1"/>
</dbReference>
<protein>
    <submittedName>
        <fullName evidence="5">SusC/RagA family TonB-linked outer membrane protein</fullName>
    </submittedName>
</protein>
<dbReference type="InterPro" id="IPR039426">
    <property type="entry name" value="TonB-dep_rcpt-like"/>
</dbReference>
<dbReference type="RefSeq" id="WP_115832668.1">
    <property type="nucleotide sequence ID" value="NZ_QNUL01000018.1"/>
</dbReference>
<dbReference type="InterPro" id="IPR008969">
    <property type="entry name" value="CarboxyPept-like_regulatory"/>
</dbReference>
<dbReference type="SUPFAM" id="SSF56935">
    <property type="entry name" value="Porins"/>
    <property type="match status" value="1"/>
</dbReference>
<reference evidence="5 6" key="1">
    <citation type="submission" date="2018-07" db="EMBL/GenBank/DDBJ databases">
        <title>Dyadobacter roseus sp. nov., isolated from rose rhizosphere soil.</title>
        <authorList>
            <person name="Chen L."/>
        </authorList>
    </citation>
    <scope>NUCLEOTIDE SEQUENCE [LARGE SCALE GENOMIC DNA]</scope>
    <source>
        <strain evidence="5 6">RS19</strain>
    </source>
</reference>
<comment type="caution">
    <text evidence="5">The sequence shown here is derived from an EMBL/GenBank/DDBJ whole genome shotgun (WGS) entry which is preliminary data.</text>
</comment>
<sequence length="1052" mass="116665">MTKIIYLKRLCPPAGVCLAMMALAVSQPLPLLASGVPSPKTSLLQADIVVKGKVAEENGTPLPGVSILVKGTNSGTTTDASGEYSITVPNAEAVLVYSYVGFIKQEITVGARNSINVTLAGDSQALSEVIVVGYGEQKKETLTGAVTTVKGTDIVKSPAVNVSNSLAGRLPGVTLVARSGEPGQDGSTIRIRGMNTLGNNDALVVVDGIPGRSLDRIDPNSIETISVLKDASAAIYGAQAANGVILITTKRGKTGKPTITFNANQGFSQPTILPKMTNSSEYAQALNEVDLYRNRPARYSAEDIAKFADGSDLWKYPNTDWFKEIYKNWSGQHFYNATVSGGGEAVRYFVSLGTKTQDGYYKNSATKYTQHDFRTNLDATITKNISLRFDVSGRLEDKNYPTRSAGDILWMVMRGKPNMPAYWPNGATGPDIEYGNNPVVVSTNQTGYDRDKWYVLNSTLQLNVKIPWVEGLSFTGNAGIDKGFNFRKRFQTPWYLNSWDGTSRDANGQPILVRGKKGVGDPNLTQYMEDKQDILLNGYINYDRSIGTNHLIKFLVGSERRTGNGDKFNAFRRYFVSNALDQLNAGGDAEKDNSGTAYQSARLNYFGRVNYSFKEKYLMEFVWRVDGSYIFPQAKRFGFFPGVSAGWRVSEEGFWKDNIKFVNQFKLRASWGQTGNDRIEEWQYLGTYGFQTQNMVFGTNIESKTLGETRIPNPNVTWEVASQGDIGFDASLMNDRINVTFDVFDYRRSQLLWRRNASVPTSTGLTLPSENIGKTSNKGFDFNVSYRGDVKDLKYTFFVNGGYAINKVNFIDETPGRPEYQQVTGHPLPTKPSDPNAPFDPDRDLYYQAIGIFKDQAAVDAYPHWGGARPGDVIFKDVNNDGKIDANDRVRNYKTDVPRFQGGIGANLSYKGFDLSILFQAATGALRYLSLESGDFGNYWKEDFDGRWTPDNINATKPRASNRSDEYWRSQRNTHLLYNTNYVRLKNLEFGYTVPMGLTNRLGLQNVRFYVNGNNLATYCPGLKGFDPEDNNTGGINYPLARVINGGLSLTF</sequence>
<dbReference type="Pfam" id="PF13715">
    <property type="entry name" value="CarbopepD_reg_2"/>
    <property type="match status" value="1"/>
</dbReference>
<feature type="domain" description="TonB-dependent receptor plug" evidence="4">
    <location>
        <begin position="139"/>
        <end position="244"/>
    </location>
</feature>
<dbReference type="FunFam" id="2.170.130.10:FF:000003">
    <property type="entry name" value="SusC/RagA family TonB-linked outer membrane protein"/>
    <property type="match status" value="1"/>
</dbReference>
<dbReference type="PANTHER" id="PTHR30069:SF29">
    <property type="entry name" value="HEMOGLOBIN AND HEMOGLOBIN-HAPTOGLOBIN-BINDING PROTEIN 1-RELATED"/>
    <property type="match status" value="1"/>
</dbReference>
<organism evidence="5 6">
    <name type="scientific">Dyadobacter luteus</name>
    <dbReference type="NCBI Taxonomy" id="2259619"/>
    <lineage>
        <taxon>Bacteria</taxon>
        <taxon>Pseudomonadati</taxon>
        <taxon>Bacteroidota</taxon>
        <taxon>Cytophagia</taxon>
        <taxon>Cytophagales</taxon>
        <taxon>Spirosomataceae</taxon>
        <taxon>Dyadobacter</taxon>
    </lineage>
</organism>
<dbReference type="InterPro" id="IPR023996">
    <property type="entry name" value="TonB-dep_OMP_SusC/RagA"/>
</dbReference>
<dbReference type="AlphaFoldDB" id="A0A3D8Y7G8"/>
<dbReference type="Gene3D" id="2.60.40.1120">
    <property type="entry name" value="Carboxypeptidase-like, regulatory domain"/>
    <property type="match status" value="1"/>
</dbReference>
<keyword evidence="2" id="KW-0998">Cell outer membrane</keyword>
<dbReference type="Gene3D" id="2.170.130.10">
    <property type="entry name" value="TonB-dependent receptor, plug domain"/>
    <property type="match status" value="1"/>
</dbReference>
<name>A0A3D8Y7G8_9BACT</name>
<dbReference type="InterPro" id="IPR023997">
    <property type="entry name" value="TonB-dep_OMP_SusC/RagA_CS"/>
</dbReference>
<keyword evidence="2" id="KW-0472">Membrane</keyword>
<dbReference type="GO" id="GO:0044718">
    <property type="term" value="P:siderophore transmembrane transport"/>
    <property type="evidence" value="ECO:0007669"/>
    <property type="project" value="TreeGrafter"/>
</dbReference>
<evidence type="ECO:0000256" key="1">
    <source>
        <dbReference type="ARBA" id="ARBA00022729"/>
    </source>
</evidence>
<keyword evidence="1 3" id="KW-0732">Signal</keyword>
<dbReference type="Pfam" id="PF07715">
    <property type="entry name" value="Plug"/>
    <property type="match status" value="1"/>
</dbReference>
<dbReference type="EMBL" id="QNUL01000018">
    <property type="protein sequence ID" value="REA58916.1"/>
    <property type="molecule type" value="Genomic_DNA"/>
</dbReference>